<dbReference type="PROSITE" id="PS01013">
    <property type="entry name" value="OSBP"/>
    <property type="match status" value="1"/>
</dbReference>
<protein>
    <submittedName>
        <fullName evidence="4">Oxysterol-binding protein</fullName>
    </submittedName>
</protein>
<proteinExistence type="inferred from homology"/>
<dbReference type="InterPro" id="IPR018494">
    <property type="entry name" value="Oxysterol-bd_CS"/>
</dbReference>
<reference evidence="4 5" key="1">
    <citation type="journal article" date="2016" name="Mol. Biol. Evol.">
        <title>Comparative Genomics of Early-Diverging Mushroom-Forming Fungi Provides Insights into the Origins of Lignocellulose Decay Capabilities.</title>
        <authorList>
            <person name="Nagy L.G."/>
            <person name="Riley R."/>
            <person name="Tritt A."/>
            <person name="Adam C."/>
            <person name="Daum C."/>
            <person name="Floudas D."/>
            <person name="Sun H."/>
            <person name="Yadav J.S."/>
            <person name="Pangilinan J."/>
            <person name="Larsson K.H."/>
            <person name="Matsuura K."/>
            <person name="Barry K."/>
            <person name="Labutti K."/>
            <person name="Kuo R."/>
            <person name="Ohm R.A."/>
            <person name="Bhattacharya S.S."/>
            <person name="Shirouzu T."/>
            <person name="Yoshinaga Y."/>
            <person name="Martin F.M."/>
            <person name="Grigoriev I.V."/>
            <person name="Hibbett D.S."/>
        </authorList>
    </citation>
    <scope>NUCLEOTIDE SEQUENCE [LARGE SCALE GENOMIC DNA]</scope>
    <source>
        <strain evidence="4 5">HHB9708</strain>
    </source>
</reference>
<dbReference type="InterPro" id="IPR037239">
    <property type="entry name" value="OSBP_sf"/>
</dbReference>
<dbReference type="AlphaFoldDB" id="A0A164WVI7"/>
<dbReference type="Gene3D" id="1.10.287.2720">
    <property type="match status" value="1"/>
</dbReference>
<dbReference type="Gene3D" id="3.30.70.3490">
    <property type="match status" value="1"/>
</dbReference>
<evidence type="ECO:0000313" key="4">
    <source>
        <dbReference type="EMBL" id="KZS95402.1"/>
    </source>
</evidence>
<dbReference type="PANTHER" id="PTHR10972">
    <property type="entry name" value="OXYSTEROL-BINDING PROTEIN-RELATED"/>
    <property type="match status" value="1"/>
</dbReference>
<gene>
    <name evidence="4" type="ORF">SISNIDRAFT_452005</name>
</gene>
<dbReference type="GO" id="GO:0120009">
    <property type="term" value="P:intermembrane lipid transfer"/>
    <property type="evidence" value="ECO:0007669"/>
    <property type="project" value="UniProtKB-ARBA"/>
</dbReference>
<dbReference type="PANTHER" id="PTHR10972:SF184">
    <property type="entry name" value="OXYSTEROL-BINDING PROTEIN HOMOLOG 4-RELATED"/>
    <property type="match status" value="1"/>
</dbReference>
<comment type="similarity">
    <text evidence="1 2">Belongs to the OSBP family.</text>
</comment>
<dbReference type="InterPro" id="IPR000648">
    <property type="entry name" value="Oxysterol-bd"/>
</dbReference>
<dbReference type="SUPFAM" id="SSF144000">
    <property type="entry name" value="Oxysterol-binding protein-like"/>
    <property type="match status" value="1"/>
</dbReference>
<evidence type="ECO:0000313" key="5">
    <source>
        <dbReference type="Proteomes" id="UP000076722"/>
    </source>
</evidence>
<dbReference type="GO" id="GO:0016020">
    <property type="term" value="C:membrane"/>
    <property type="evidence" value="ECO:0007669"/>
    <property type="project" value="TreeGrafter"/>
</dbReference>
<sequence>MSNTENNEEPGAAVPAGQKGSWTSFLKAIASFSGDLSSLTAPPFILSPVSLTEFPAYWCERPELFAAISSGKNEEERALLVLKWFISTLKGQYSSRNEKMGSEKKPLNPVLGEVFFGTWPDRDGRGETRLIVEQVSHHPPVTAYHIQNASKGVTLQGHSAQKTSFSGGSIVVKQIGHAILDVKLESGVSEKYLITLPTLNIQGVWLGSPYTELGGSSVIQSSSGWNASIEYKGKGYFSGKVHSFKATLSHPHSHHHPHVVEGQWSTTSTPKTNISSSRVLERNGCFTDVNGPKEEVTVKSIEEQGPWESRNLWKVVSAGIRTGDFDTAAKDKSRIENEQRQRRKDEREAGTSWDLLYFDHVDEDPIYEKLAAMGQIVPATEDGYILKDAPLPHPPR</sequence>
<dbReference type="GO" id="GO:0008142">
    <property type="term" value="F:oxysterol binding"/>
    <property type="evidence" value="ECO:0007669"/>
    <property type="project" value="TreeGrafter"/>
</dbReference>
<name>A0A164WVI7_9AGAM</name>
<feature type="compositionally biased region" description="Polar residues" evidence="3">
    <location>
        <begin position="263"/>
        <end position="273"/>
    </location>
</feature>
<dbReference type="GO" id="GO:0005829">
    <property type="term" value="C:cytosol"/>
    <property type="evidence" value="ECO:0007669"/>
    <property type="project" value="TreeGrafter"/>
</dbReference>
<evidence type="ECO:0000256" key="1">
    <source>
        <dbReference type="ARBA" id="ARBA00008842"/>
    </source>
</evidence>
<evidence type="ECO:0000256" key="2">
    <source>
        <dbReference type="RuleBase" id="RU003844"/>
    </source>
</evidence>
<organism evidence="4 5">
    <name type="scientific">Sistotremastrum niveocremeum HHB9708</name>
    <dbReference type="NCBI Taxonomy" id="1314777"/>
    <lineage>
        <taxon>Eukaryota</taxon>
        <taxon>Fungi</taxon>
        <taxon>Dikarya</taxon>
        <taxon>Basidiomycota</taxon>
        <taxon>Agaricomycotina</taxon>
        <taxon>Agaricomycetes</taxon>
        <taxon>Sistotremastrales</taxon>
        <taxon>Sistotremastraceae</taxon>
        <taxon>Sertulicium</taxon>
        <taxon>Sertulicium niveocremeum</taxon>
    </lineage>
</organism>
<dbReference type="STRING" id="1314777.A0A164WVI7"/>
<dbReference type="FunFam" id="2.40.160.120:FF:000010">
    <property type="entry name" value="Oxysterol-binding protein homolog 4"/>
    <property type="match status" value="1"/>
</dbReference>
<dbReference type="Pfam" id="PF01237">
    <property type="entry name" value="Oxysterol_BP"/>
    <property type="match status" value="1"/>
</dbReference>
<accession>A0A164WVI7</accession>
<dbReference type="Gene3D" id="6.10.250.1430">
    <property type="match status" value="1"/>
</dbReference>
<dbReference type="OrthoDB" id="14833at2759"/>
<dbReference type="EMBL" id="KV419401">
    <property type="protein sequence ID" value="KZS95402.1"/>
    <property type="molecule type" value="Genomic_DNA"/>
</dbReference>
<keyword evidence="5" id="KW-1185">Reference proteome</keyword>
<dbReference type="Proteomes" id="UP000076722">
    <property type="component" value="Unassembled WGS sequence"/>
</dbReference>
<feature type="region of interest" description="Disordered" evidence="3">
    <location>
        <begin position="248"/>
        <end position="273"/>
    </location>
</feature>
<dbReference type="Gene3D" id="2.40.160.120">
    <property type="match status" value="1"/>
</dbReference>
<evidence type="ECO:0000256" key="3">
    <source>
        <dbReference type="SAM" id="MobiDB-lite"/>
    </source>
</evidence>